<accession>A0A0S4JGN5</accession>
<name>A0A0S4JGN5_BODSA</name>
<gene>
    <name evidence="1" type="ORF">BSAL_20220</name>
</gene>
<protein>
    <submittedName>
        <fullName evidence="1">Uncharacterized protein</fullName>
    </submittedName>
</protein>
<dbReference type="Proteomes" id="UP000051952">
    <property type="component" value="Unassembled WGS sequence"/>
</dbReference>
<keyword evidence="2" id="KW-1185">Reference proteome</keyword>
<dbReference type="EMBL" id="CYKH01001717">
    <property type="protein sequence ID" value="CUG89276.1"/>
    <property type="molecule type" value="Genomic_DNA"/>
</dbReference>
<proteinExistence type="predicted"/>
<dbReference type="AlphaFoldDB" id="A0A0S4JGN5"/>
<dbReference type="VEuPathDB" id="TriTrypDB:BSAL_20220"/>
<reference evidence="2" key="1">
    <citation type="submission" date="2015-09" db="EMBL/GenBank/DDBJ databases">
        <authorList>
            <consortium name="Pathogen Informatics"/>
        </authorList>
    </citation>
    <scope>NUCLEOTIDE SEQUENCE [LARGE SCALE GENOMIC DNA]</scope>
    <source>
        <strain evidence="2">Lake Konstanz</strain>
    </source>
</reference>
<organism evidence="1 2">
    <name type="scientific">Bodo saltans</name>
    <name type="common">Flagellated protozoan</name>
    <dbReference type="NCBI Taxonomy" id="75058"/>
    <lineage>
        <taxon>Eukaryota</taxon>
        <taxon>Discoba</taxon>
        <taxon>Euglenozoa</taxon>
        <taxon>Kinetoplastea</taxon>
        <taxon>Metakinetoplastina</taxon>
        <taxon>Eubodonida</taxon>
        <taxon>Bodonidae</taxon>
        <taxon>Bodo</taxon>
    </lineage>
</organism>
<evidence type="ECO:0000313" key="1">
    <source>
        <dbReference type="EMBL" id="CUG89276.1"/>
    </source>
</evidence>
<evidence type="ECO:0000313" key="2">
    <source>
        <dbReference type="Proteomes" id="UP000051952"/>
    </source>
</evidence>
<sequence>MDNLLDVNLARPHSPPLLLFSHATRSHGSVSAGVHHQNVSRNVTNVVLSSSASRDVPVETAYDRFCLRVLRGSSVVCLVTKAKLPTLTEPLLKSRYVAPPLSPVCTLRDLIEPHTAE</sequence>